<keyword evidence="2" id="KW-0732">Signal</keyword>
<accession>A0A0D3KHZ1</accession>
<proteinExistence type="predicted"/>
<keyword evidence="4" id="KW-1185">Reference proteome</keyword>
<protein>
    <recommendedName>
        <fullName evidence="5">Secreted protein</fullName>
    </recommendedName>
</protein>
<dbReference type="RefSeq" id="XP_005787805.1">
    <property type="nucleotide sequence ID" value="XM_005787748.1"/>
</dbReference>
<name>A0A0D3KHZ1_EMIH1</name>
<dbReference type="KEGG" id="ehx:EMIHUDRAFT_201423"/>
<evidence type="ECO:0000256" key="2">
    <source>
        <dbReference type="SAM" id="SignalP"/>
    </source>
</evidence>
<dbReference type="PaxDb" id="2903-EOD35376"/>
<evidence type="ECO:0000256" key="1">
    <source>
        <dbReference type="SAM" id="MobiDB-lite"/>
    </source>
</evidence>
<evidence type="ECO:0008006" key="5">
    <source>
        <dbReference type="Google" id="ProtNLM"/>
    </source>
</evidence>
<dbReference type="HOGENOM" id="CLU_1362616_0_0_1"/>
<reference evidence="3" key="2">
    <citation type="submission" date="2024-10" db="UniProtKB">
        <authorList>
            <consortium name="EnsemblProtists"/>
        </authorList>
    </citation>
    <scope>IDENTIFICATION</scope>
</reference>
<reference evidence="4" key="1">
    <citation type="journal article" date="2013" name="Nature">
        <title>Pan genome of the phytoplankton Emiliania underpins its global distribution.</title>
        <authorList>
            <person name="Read B.A."/>
            <person name="Kegel J."/>
            <person name="Klute M.J."/>
            <person name="Kuo A."/>
            <person name="Lefebvre S.C."/>
            <person name="Maumus F."/>
            <person name="Mayer C."/>
            <person name="Miller J."/>
            <person name="Monier A."/>
            <person name="Salamov A."/>
            <person name="Young J."/>
            <person name="Aguilar M."/>
            <person name="Claverie J.M."/>
            <person name="Frickenhaus S."/>
            <person name="Gonzalez K."/>
            <person name="Herman E.K."/>
            <person name="Lin Y.C."/>
            <person name="Napier J."/>
            <person name="Ogata H."/>
            <person name="Sarno A.F."/>
            <person name="Shmutz J."/>
            <person name="Schroeder D."/>
            <person name="de Vargas C."/>
            <person name="Verret F."/>
            <person name="von Dassow P."/>
            <person name="Valentin K."/>
            <person name="Van de Peer Y."/>
            <person name="Wheeler G."/>
            <person name="Dacks J.B."/>
            <person name="Delwiche C.F."/>
            <person name="Dyhrman S.T."/>
            <person name="Glockner G."/>
            <person name="John U."/>
            <person name="Richards T."/>
            <person name="Worden A.Z."/>
            <person name="Zhang X."/>
            <person name="Grigoriev I.V."/>
            <person name="Allen A.E."/>
            <person name="Bidle K."/>
            <person name="Borodovsky M."/>
            <person name="Bowler C."/>
            <person name="Brownlee C."/>
            <person name="Cock J.M."/>
            <person name="Elias M."/>
            <person name="Gladyshev V.N."/>
            <person name="Groth M."/>
            <person name="Guda C."/>
            <person name="Hadaegh A."/>
            <person name="Iglesias-Rodriguez M.D."/>
            <person name="Jenkins J."/>
            <person name="Jones B.M."/>
            <person name="Lawson T."/>
            <person name="Leese F."/>
            <person name="Lindquist E."/>
            <person name="Lobanov A."/>
            <person name="Lomsadze A."/>
            <person name="Malik S.B."/>
            <person name="Marsh M.E."/>
            <person name="Mackinder L."/>
            <person name="Mock T."/>
            <person name="Mueller-Roeber B."/>
            <person name="Pagarete A."/>
            <person name="Parker M."/>
            <person name="Probert I."/>
            <person name="Quesneville H."/>
            <person name="Raines C."/>
            <person name="Rensing S.A."/>
            <person name="Riano-Pachon D.M."/>
            <person name="Richier S."/>
            <person name="Rokitta S."/>
            <person name="Shiraiwa Y."/>
            <person name="Soanes D.M."/>
            <person name="van der Giezen M."/>
            <person name="Wahlund T.M."/>
            <person name="Williams B."/>
            <person name="Wilson W."/>
            <person name="Wolfe G."/>
            <person name="Wurch L.L."/>
        </authorList>
    </citation>
    <scope>NUCLEOTIDE SEQUENCE</scope>
</reference>
<dbReference type="GeneID" id="17280646"/>
<evidence type="ECO:0000313" key="3">
    <source>
        <dbReference type="EnsemblProtists" id="EOD35376"/>
    </source>
</evidence>
<evidence type="ECO:0000313" key="4">
    <source>
        <dbReference type="Proteomes" id="UP000013827"/>
    </source>
</evidence>
<feature type="signal peptide" evidence="2">
    <location>
        <begin position="1"/>
        <end position="22"/>
    </location>
</feature>
<feature type="chain" id="PRO_5044185259" description="Secreted protein" evidence="2">
    <location>
        <begin position="23"/>
        <end position="201"/>
    </location>
</feature>
<dbReference type="AlphaFoldDB" id="A0A0D3KHZ1"/>
<dbReference type="Proteomes" id="UP000013827">
    <property type="component" value="Unassembled WGS sequence"/>
</dbReference>
<sequence>MLATLSLAAYALVPARWPTASATARVVPPAALLESIDGTFARSKARSQSNSEFCGMMRSNNFVGKVVPTSPTASPSEPSPASLSVSSPTKHVSSQCLNDFARSKSRTAANSVFCGMIPVEATPDIADPTTDDTAAEASVSTKQATKLESMDGKFGRSMKRTAANSVFCGMVPVEGAGVAPTRADTSDAALPRGIVKAWPEN</sequence>
<feature type="region of interest" description="Disordered" evidence="1">
    <location>
        <begin position="66"/>
        <end position="88"/>
    </location>
</feature>
<dbReference type="EnsemblProtists" id="EOD35376">
    <property type="protein sequence ID" value="EOD35376"/>
    <property type="gene ID" value="EMIHUDRAFT_201423"/>
</dbReference>
<organism evidence="3 4">
    <name type="scientific">Emiliania huxleyi (strain CCMP1516)</name>
    <dbReference type="NCBI Taxonomy" id="280463"/>
    <lineage>
        <taxon>Eukaryota</taxon>
        <taxon>Haptista</taxon>
        <taxon>Haptophyta</taxon>
        <taxon>Prymnesiophyceae</taxon>
        <taxon>Isochrysidales</taxon>
        <taxon>Noelaerhabdaceae</taxon>
        <taxon>Emiliania</taxon>
    </lineage>
</organism>